<accession>A0A0F9ST31</accession>
<sequence>MKLSVLERLIVLNILPKEGDVTALRVLRDLAGRLSFSEEELALLQFTLIPGPPERTEWKKDVVGEVEILLGPKAHNLIVESFEALNQAKQMKMEFLPVYEKFTEEPKE</sequence>
<comment type="caution">
    <text evidence="1">The sequence shown here is derived from an EMBL/GenBank/DDBJ whole genome shotgun (WGS) entry which is preliminary data.</text>
</comment>
<evidence type="ECO:0000313" key="1">
    <source>
        <dbReference type="EMBL" id="KKN65757.1"/>
    </source>
</evidence>
<name>A0A0F9ST31_9ZZZZ</name>
<dbReference type="EMBL" id="LAZR01000516">
    <property type="protein sequence ID" value="KKN65757.1"/>
    <property type="molecule type" value="Genomic_DNA"/>
</dbReference>
<organism evidence="1">
    <name type="scientific">marine sediment metagenome</name>
    <dbReference type="NCBI Taxonomy" id="412755"/>
    <lineage>
        <taxon>unclassified sequences</taxon>
        <taxon>metagenomes</taxon>
        <taxon>ecological metagenomes</taxon>
    </lineage>
</organism>
<reference evidence="1" key="1">
    <citation type="journal article" date="2015" name="Nature">
        <title>Complex archaea that bridge the gap between prokaryotes and eukaryotes.</title>
        <authorList>
            <person name="Spang A."/>
            <person name="Saw J.H."/>
            <person name="Jorgensen S.L."/>
            <person name="Zaremba-Niedzwiedzka K."/>
            <person name="Martijn J."/>
            <person name="Lind A.E."/>
            <person name="van Eijk R."/>
            <person name="Schleper C."/>
            <person name="Guy L."/>
            <person name="Ettema T.J."/>
        </authorList>
    </citation>
    <scope>NUCLEOTIDE SEQUENCE</scope>
</reference>
<proteinExistence type="predicted"/>
<gene>
    <name evidence="1" type="ORF">LCGC14_0478020</name>
</gene>
<protein>
    <submittedName>
        <fullName evidence="1">Uncharacterized protein</fullName>
    </submittedName>
</protein>
<dbReference type="AlphaFoldDB" id="A0A0F9ST31"/>